<organism evidence="2 3">
    <name type="scientific">Phaeoacremonium minimum (strain UCR-PA7)</name>
    <name type="common">Esca disease fungus</name>
    <name type="synonym">Togninia minima</name>
    <dbReference type="NCBI Taxonomy" id="1286976"/>
    <lineage>
        <taxon>Eukaryota</taxon>
        <taxon>Fungi</taxon>
        <taxon>Dikarya</taxon>
        <taxon>Ascomycota</taxon>
        <taxon>Pezizomycotina</taxon>
        <taxon>Sordariomycetes</taxon>
        <taxon>Sordariomycetidae</taxon>
        <taxon>Togniniales</taxon>
        <taxon>Togniniaceae</taxon>
        <taxon>Phaeoacremonium</taxon>
    </lineage>
</organism>
<protein>
    <submittedName>
        <fullName evidence="2">Putative duf1479 domain protein</fullName>
    </submittedName>
</protein>
<dbReference type="SUPFAM" id="SSF51197">
    <property type="entry name" value="Clavaminate synthase-like"/>
    <property type="match status" value="1"/>
</dbReference>
<dbReference type="AlphaFoldDB" id="R8BV02"/>
<keyword evidence="3" id="KW-1185">Reference proteome</keyword>
<dbReference type="KEGG" id="tmn:UCRPA7_1302"/>
<gene>
    <name evidence="2" type="ORF">UCRPA7_1302</name>
</gene>
<dbReference type="Pfam" id="PF07350">
    <property type="entry name" value="Gig2-like"/>
    <property type="match status" value="1"/>
</dbReference>
<dbReference type="OrthoDB" id="8249012at2759"/>
<dbReference type="Gene3D" id="2.60.120.330">
    <property type="entry name" value="B-lactam Antibiotic, Isopenicillin N Synthase, Chain"/>
    <property type="match status" value="1"/>
</dbReference>
<name>R8BV02_PHAM7</name>
<dbReference type="Proteomes" id="UP000014074">
    <property type="component" value="Unassembled WGS sequence"/>
</dbReference>
<reference evidence="3" key="1">
    <citation type="journal article" date="2013" name="Genome Announc.">
        <title>Draft genome sequence of the ascomycete Phaeoacremonium aleophilum strain UCR-PA7, a causal agent of the esca disease complex in grapevines.</title>
        <authorList>
            <person name="Blanco-Ulate B."/>
            <person name="Rolshausen P."/>
            <person name="Cantu D."/>
        </authorList>
    </citation>
    <scope>NUCLEOTIDE SEQUENCE [LARGE SCALE GENOMIC DNA]</scope>
    <source>
        <strain evidence="3">UCR-PA7</strain>
    </source>
</reference>
<accession>R8BV02</accession>
<dbReference type="PANTHER" id="PTHR30613:SF1">
    <property type="entry name" value="DUF1479 DOMAIN PROTEIN (AFU_ORTHOLOGUE AFUA_5G09280)"/>
    <property type="match status" value="1"/>
</dbReference>
<dbReference type="GeneID" id="19321438"/>
<dbReference type="PANTHER" id="PTHR30613">
    <property type="entry name" value="UNCHARACTERIZED PROTEIN YBIU-RELATED"/>
    <property type="match status" value="1"/>
</dbReference>
<dbReference type="eggNOG" id="ENOG502QRVA">
    <property type="taxonomic scope" value="Eukaryota"/>
</dbReference>
<evidence type="ECO:0000313" key="2">
    <source>
        <dbReference type="EMBL" id="EOO03187.1"/>
    </source>
</evidence>
<feature type="coiled-coil region" evidence="1">
    <location>
        <begin position="37"/>
        <end position="64"/>
    </location>
</feature>
<evidence type="ECO:0000313" key="3">
    <source>
        <dbReference type="Proteomes" id="UP000014074"/>
    </source>
</evidence>
<dbReference type="HOGENOM" id="CLU_011148_0_0_1"/>
<evidence type="ECO:0000256" key="1">
    <source>
        <dbReference type="SAM" id="Coils"/>
    </source>
</evidence>
<dbReference type="InterPro" id="IPR010856">
    <property type="entry name" value="Gig2-like"/>
</dbReference>
<keyword evidence="1" id="KW-0175">Coiled coil</keyword>
<dbReference type="InterPro" id="IPR027443">
    <property type="entry name" value="IPNS-like_sf"/>
</dbReference>
<proteinExistence type="predicted"/>
<dbReference type="RefSeq" id="XP_007912076.1">
    <property type="nucleotide sequence ID" value="XM_007913885.1"/>
</dbReference>
<dbReference type="EMBL" id="KB932855">
    <property type="protein sequence ID" value="EOO03187.1"/>
    <property type="molecule type" value="Genomic_DNA"/>
</dbReference>
<sequence>MAPSVTTTQILKFAEPQPKAPLLDQRFATLKKQLVKAENKLKVIESYERLLRVLKDEVAFIEKTGPKSIPEIDFGVIHQNGGELPPDFIKHVHERGCVILRNVIPEEQAVAWETELKEYTRRHPEVGGYPKHKPASWSTWWTRPQVQIRSHPAVLEAMQTVSRLWHVTDENTPIDLDSQVVYPDRMRIRYPSKEGEYTLPAHLDSGSIERWEDPVNRSNFQAIFDGNWQDWDGWEADNRVNAKSDLYQTGTQCSCWRSLQGWLSLSHTGTGEGTLRLLPSLKASMAYMMLRPLFLNGTFDDSQPTFPGAVPGLNQFKPTHEFYPDLGLDRAIVGIPPVRPGDFAFWHCDLVHMVDSEHPGERDSSVVYYACAPLTPYNLDSLLSTRASFEKVDVPIDFSTFEDAHQREFEHEDHGARKENILCDAGLRAMGYLKFDEYEEGLTAGQRNMRKMANEKLGL</sequence>